<keyword evidence="2" id="KW-1185">Reference proteome</keyword>
<protein>
    <recommendedName>
        <fullName evidence="3">TetR/AcrR family transcriptional regulator</fullName>
    </recommendedName>
</protein>
<dbReference type="Proteomes" id="UP000502035">
    <property type="component" value="Chromosome"/>
</dbReference>
<dbReference type="KEGG" id="npi:G7071_15535"/>
<organism evidence="1 2">
    <name type="scientific">Nocardioides piscis</name>
    <dbReference type="NCBI Taxonomy" id="2714938"/>
    <lineage>
        <taxon>Bacteria</taxon>
        <taxon>Bacillati</taxon>
        <taxon>Actinomycetota</taxon>
        <taxon>Actinomycetes</taxon>
        <taxon>Propionibacteriales</taxon>
        <taxon>Nocardioidaceae</taxon>
        <taxon>Nocardioides</taxon>
    </lineage>
</organism>
<evidence type="ECO:0008006" key="3">
    <source>
        <dbReference type="Google" id="ProtNLM"/>
    </source>
</evidence>
<reference evidence="1 2" key="1">
    <citation type="submission" date="2020-03" db="EMBL/GenBank/DDBJ databases">
        <title>Nocardioides sp. nov., isolated from fish.</title>
        <authorList>
            <person name="Hyun D.-W."/>
            <person name="Bae J.-W."/>
        </authorList>
    </citation>
    <scope>NUCLEOTIDE SEQUENCE [LARGE SCALE GENOMIC DNA]</scope>
    <source>
        <strain evidence="1 2">HDW12A</strain>
    </source>
</reference>
<accession>A0A6G7YIQ5</accession>
<dbReference type="SUPFAM" id="SSF46689">
    <property type="entry name" value="Homeodomain-like"/>
    <property type="match status" value="1"/>
</dbReference>
<sequence length="192" mass="20835">MAALSHRRDRPMFAFTSQAKADMATDLAIPVMAEQGWQAVTLANVGARGNMSKQSVQAWFGGVQPLREQIAWRYARRWTQLLSYQLAGAYNPPGPNAATVAKRLLPADEDGIVFARVWLAICEAGRSDAAVGAATVFGEQEQHAMIRRWLPDEQSGAVRALAALVTGLRADLCSPEPITLADARSCAESLKR</sequence>
<dbReference type="Gene3D" id="1.10.357.10">
    <property type="entry name" value="Tetracycline Repressor, domain 2"/>
    <property type="match status" value="1"/>
</dbReference>
<name>A0A6G7YIQ5_9ACTN</name>
<evidence type="ECO:0000313" key="1">
    <source>
        <dbReference type="EMBL" id="QIK76624.1"/>
    </source>
</evidence>
<gene>
    <name evidence="1" type="ORF">G7071_15535</name>
</gene>
<dbReference type="AlphaFoldDB" id="A0A6G7YIQ5"/>
<dbReference type="EMBL" id="CP049866">
    <property type="protein sequence ID" value="QIK76624.1"/>
    <property type="molecule type" value="Genomic_DNA"/>
</dbReference>
<evidence type="ECO:0000313" key="2">
    <source>
        <dbReference type="Proteomes" id="UP000502035"/>
    </source>
</evidence>
<dbReference type="InterPro" id="IPR009057">
    <property type="entry name" value="Homeodomain-like_sf"/>
</dbReference>
<dbReference type="RefSeq" id="WP_166320238.1">
    <property type="nucleotide sequence ID" value="NZ_CP049866.1"/>
</dbReference>
<proteinExistence type="predicted"/>